<proteinExistence type="predicted"/>
<evidence type="ECO:0000313" key="2">
    <source>
        <dbReference type="EMBL" id="MPN01103.1"/>
    </source>
</evidence>
<keyword evidence="1" id="KW-0472">Membrane</keyword>
<keyword evidence="1" id="KW-0812">Transmembrane</keyword>
<comment type="caution">
    <text evidence="2">The sequence shown here is derived from an EMBL/GenBank/DDBJ whole genome shotgun (WGS) entry which is preliminary data.</text>
</comment>
<reference evidence="2" key="1">
    <citation type="submission" date="2019-08" db="EMBL/GenBank/DDBJ databases">
        <authorList>
            <person name="Kucharzyk K."/>
            <person name="Murdoch R.W."/>
            <person name="Higgins S."/>
            <person name="Loffler F."/>
        </authorList>
    </citation>
    <scope>NUCLEOTIDE SEQUENCE</scope>
</reference>
<sequence length="117" mass="12891">MDGGPLDPRIILYAIKNNACILKIFENEICYIFGSIALNINLNVIMTDASLYFFSMGTVLLSFMKSKTSCFRICANLAIESALILCTSISICKNALNFESGSSLEIFSNISTKLIKE</sequence>
<protein>
    <submittedName>
        <fullName evidence="2">Uncharacterized protein</fullName>
    </submittedName>
</protein>
<keyword evidence="1" id="KW-1133">Transmembrane helix</keyword>
<name>A0A645EKL9_9ZZZZ</name>
<accession>A0A645EKL9</accession>
<gene>
    <name evidence="2" type="ORF">SDC9_148306</name>
</gene>
<feature type="transmembrane region" description="Helical" evidence="1">
    <location>
        <begin position="44"/>
        <end position="63"/>
    </location>
</feature>
<dbReference type="AlphaFoldDB" id="A0A645EKL9"/>
<evidence type="ECO:0000256" key="1">
    <source>
        <dbReference type="SAM" id="Phobius"/>
    </source>
</evidence>
<dbReference type="EMBL" id="VSSQ01047122">
    <property type="protein sequence ID" value="MPN01103.1"/>
    <property type="molecule type" value="Genomic_DNA"/>
</dbReference>
<organism evidence="2">
    <name type="scientific">bioreactor metagenome</name>
    <dbReference type="NCBI Taxonomy" id="1076179"/>
    <lineage>
        <taxon>unclassified sequences</taxon>
        <taxon>metagenomes</taxon>
        <taxon>ecological metagenomes</taxon>
    </lineage>
</organism>